<organism evidence="2 3">
    <name type="scientific">Dufourea novaeangliae</name>
    <name type="common">Sweat bee</name>
    <dbReference type="NCBI Taxonomy" id="178035"/>
    <lineage>
        <taxon>Eukaryota</taxon>
        <taxon>Metazoa</taxon>
        <taxon>Ecdysozoa</taxon>
        <taxon>Arthropoda</taxon>
        <taxon>Hexapoda</taxon>
        <taxon>Insecta</taxon>
        <taxon>Pterygota</taxon>
        <taxon>Neoptera</taxon>
        <taxon>Endopterygota</taxon>
        <taxon>Hymenoptera</taxon>
        <taxon>Apocrita</taxon>
        <taxon>Aculeata</taxon>
        <taxon>Apoidea</taxon>
        <taxon>Anthophila</taxon>
        <taxon>Halictidae</taxon>
        <taxon>Rophitinae</taxon>
        <taxon>Dufourea</taxon>
    </lineage>
</organism>
<feature type="region of interest" description="Disordered" evidence="1">
    <location>
        <begin position="1"/>
        <end position="34"/>
    </location>
</feature>
<dbReference type="EMBL" id="KQ435114">
    <property type="protein sequence ID" value="KZC14696.1"/>
    <property type="molecule type" value="Genomic_DNA"/>
</dbReference>
<keyword evidence="3" id="KW-1185">Reference proteome</keyword>
<evidence type="ECO:0000313" key="3">
    <source>
        <dbReference type="Proteomes" id="UP000076502"/>
    </source>
</evidence>
<name>A0A154PS07_DUFNO</name>
<protein>
    <submittedName>
        <fullName evidence="2">Uncharacterized protein</fullName>
    </submittedName>
</protein>
<evidence type="ECO:0000313" key="2">
    <source>
        <dbReference type="EMBL" id="KZC14696.1"/>
    </source>
</evidence>
<dbReference type="AlphaFoldDB" id="A0A154PS07"/>
<gene>
    <name evidence="2" type="ORF">WN55_07193</name>
</gene>
<dbReference type="Proteomes" id="UP000076502">
    <property type="component" value="Unassembled WGS sequence"/>
</dbReference>
<proteinExistence type="predicted"/>
<reference evidence="2 3" key="1">
    <citation type="submission" date="2015-07" db="EMBL/GenBank/DDBJ databases">
        <title>The genome of Dufourea novaeangliae.</title>
        <authorList>
            <person name="Pan H."/>
            <person name="Kapheim K."/>
        </authorList>
    </citation>
    <scope>NUCLEOTIDE SEQUENCE [LARGE SCALE GENOMIC DNA]</scope>
    <source>
        <strain evidence="2">0120121106</strain>
        <tissue evidence="2">Whole body</tissue>
    </source>
</reference>
<evidence type="ECO:0000256" key="1">
    <source>
        <dbReference type="SAM" id="MobiDB-lite"/>
    </source>
</evidence>
<accession>A0A154PS07</accession>
<sequence length="228" mass="26032">MRTNEDLRLLIHGENSKTGERKNRMNSAHTEKRKKEGAVHPLACCINFELGNEEDIEFSTCMSCTPFRATLVNYASYLTPNTLTLPKTCRLHIFFTAVTKAIAFYREESTQNSQAIKQTRRRSRAGHYNLAASVARIDIKVNPICECTQGQEDLNHLIWQCCLYNSQRIDLINNLPSTPLNRILNQESKHTSLIRTYKKKTRKSSTSKEDMKAALTELLLASVPLNKQ</sequence>